<keyword evidence="2" id="KW-0560">Oxidoreductase</keyword>
<evidence type="ECO:0000256" key="1">
    <source>
        <dbReference type="ARBA" id="ARBA00006484"/>
    </source>
</evidence>
<name>A0A916QR52_9RHOB</name>
<dbReference type="InterPro" id="IPR036291">
    <property type="entry name" value="NAD(P)-bd_dom_sf"/>
</dbReference>
<dbReference type="GO" id="GO:0016020">
    <property type="term" value="C:membrane"/>
    <property type="evidence" value="ECO:0007669"/>
    <property type="project" value="TreeGrafter"/>
</dbReference>
<dbReference type="PRINTS" id="PR00081">
    <property type="entry name" value="GDHRDH"/>
</dbReference>
<dbReference type="PROSITE" id="PS00061">
    <property type="entry name" value="ADH_SHORT"/>
    <property type="match status" value="1"/>
</dbReference>
<dbReference type="RefSeq" id="WP_188669787.1">
    <property type="nucleotide sequence ID" value="NZ_BMKA01000001.1"/>
</dbReference>
<evidence type="ECO:0000313" key="4">
    <source>
        <dbReference type="EMBL" id="GGA05044.1"/>
    </source>
</evidence>
<reference evidence="4" key="2">
    <citation type="submission" date="2020-09" db="EMBL/GenBank/DDBJ databases">
        <authorList>
            <person name="Sun Q."/>
            <person name="Zhou Y."/>
        </authorList>
    </citation>
    <scope>NUCLEOTIDE SEQUENCE</scope>
    <source>
        <strain evidence="4">CGMCC 1.15880</strain>
    </source>
</reference>
<comment type="caution">
    <text evidence="4">The sequence shown here is derived from an EMBL/GenBank/DDBJ whole genome shotgun (WGS) entry which is preliminary data.</text>
</comment>
<dbReference type="SMART" id="SM00822">
    <property type="entry name" value="PKS_KR"/>
    <property type="match status" value="1"/>
</dbReference>
<protein>
    <submittedName>
        <fullName evidence="4">Short-chain dehydrogenase</fullName>
    </submittedName>
</protein>
<evidence type="ECO:0000256" key="2">
    <source>
        <dbReference type="ARBA" id="ARBA00023002"/>
    </source>
</evidence>
<accession>A0A916QR52</accession>
<dbReference type="InterPro" id="IPR020904">
    <property type="entry name" value="Sc_DH/Rdtase_CS"/>
</dbReference>
<keyword evidence="5" id="KW-1185">Reference proteome</keyword>
<proteinExistence type="inferred from homology"/>
<dbReference type="PANTHER" id="PTHR44196:SF1">
    <property type="entry name" value="DEHYDROGENASE_REDUCTASE SDR FAMILY MEMBER 7B"/>
    <property type="match status" value="1"/>
</dbReference>
<evidence type="ECO:0000259" key="3">
    <source>
        <dbReference type="SMART" id="SM00822"/>
    </source>
</evidence>
<dbReference type="Proteomes" id="UP000628017">
    <property type="component" value="Unassembled WGS sequence"/>
</dbReference>
<gene>
    <name evidence="4" type="ORF">GCM10011498_00540</name>
</gene>
<organism evidence="4 5">
    <name type="scientific">Neptunicoccus cionae</name>
    <dbReference type="NCBI Taxonomy" id="2035344"/>
    <lineage>
        <taxon>Bacteria</taxon>
        <taxon>Pseudomonadati</taxon>
        <taxon>Pseudomonadota</taxon>
        <taxon>Alphaproteobacteria</taxon>
        <taxon>Rhodobacterales</taxon>
        <taxon>Paracoccaceae</taxon>
        <taxon>Neptunicoccus</taxon>
    </lineage>
</organism>
<comment type="similarity">
    <text evidence="1">Belongs to the short-chain dehydrogenases/reductases (SDR) family.</text>
</comment>
<dbReference type="InterPro" id="IPR057326">
    <property type="entry name" value="KR_dom"/>
</dbReference>
<dbReference type="EMBL" id="BMKA01000001">
    <property type="protein sequence ID" value="GGA05044.1"/>
    <property type="molecule type" value="Genomic_DNA"/>
</dbReference>
<dbReference type="PANTHER" id="PTHR44196">
    <property type="entry name" value="DEHYDROGENASE/REDUCTASE SDR FAMILY MEMBER 7B"/>
    <property type="match status" value="1"/>
</dbReference>
<dbReference type="AlphaFoldDB" id="A0A916QR52"/>
<sequence length="243" mass="26363">MEAGQRYWLVGASEGLGRAVAQKLSARGVELALSARSEDRLKDLSDSLPTKSSVHPLDVRNLDEVRKVADDIGPLDGVIFAAGVYWPMVAADWDGEAVEAMCDINFTGAARVMGAVVPQMIARDRGHVVLIGSLSGFRGLPGAIGYGASKAGVMHLAENLHAETVKTNVKVQLVNPGFIKTRLTDKNDFKMPFVMEPEQGADHVVAAMEASRFQTSFPRLFSWLFRGANFLPAPLYYRLFGKG</sequence>
<dbReference type="Pfam" id="PF00106">
    <property type="entry name" value="adh_short"/>
    <property type="match status" value="1"/>
</dbReference>
<dbReference type="InterPro" id="IPR002347">
    <property type="entry name" value="SDR_fam"/>
</dbReference>
<reference evidence="4" key="1">
    <citation type="journal article" date="2014" name="Int. J. Syst. Evol. Microbiol.">
        <title>Complete genome sequence of Corynebacterium casei LMG S-19264T (=DSM 44701T), isolated from a smear-ripened cheese.</title>
        <authorList>
            <consortium name="US DOE Joint Genome Institute (JGI-PGF)"/>
            <person name="Walter F."/>
            <person name="Albersmeier A."/>
            <person name="Kalinowski J."/>
            <person name="Ruckert C."/>
        </authorList>
    </citation>
    <scope>NUCLEOTIDE SEQUENCE</scope>
    <source>
        <strain evidence="4">CGMCC 1.15880</strain>
    </source>
</reference>
<dbReference type="GO" id="GO:0016491">
    <property type="term" value="F:oxidoreductase activity"/>
    <property type="evidence" value="ECO:0007669"/>
    <property type="project" value="UniProtKB-KW"/>
</dbReference>
<dbReference type="SUPFAM" id="SSF51735">
    <property type="entry name" value="NAD(P)-binding Rossmann-fold domains"/>
    <property type="match status" value="1"/>
</dbReference>
<dbReference type="Gene3D" id="3.40.50.720">
    <property type="entry name" value="NAD(P)-binding Rossmann-like Domain"/>
    <property type="match status" value="1"/>
</dbReference>
<evidence type="ECO:0000313" key="5">
    <source>
        <dbReference type="Proteomes" id="UP000628017"/>
    </source>
</evidence>
<feature type="domain" description="Ketoreductase" evidence="3">
    <location>
        <begin position="5"/>
        <end position="182"/>
    </location>
</feature>